<dbReference type="EMBL" id="JACLAW010000010">
    <property type="protein sequence ID" value="MBC2666495.1"/>
    <property type="molecule type" value="Genomic_DNA"/>
</dbReference>
<dbReference type="RefSeq" id="WP_185664799.1">
    <property type="nucleotide sequence ID" value="NZ_JACLAW010000010.1"/>
</dbReference>
<accession>A0A7X1KMN5</accession>
<comment type="caution">
    <text evidence="2">The sequence shown here is derived from an EMBL/GenBank/DDBJ whole genome shotgun (WGS) entry which is preliminary data.</text>
</comment>
<keyword evidence="3" id="KW-1185">Reference proteome</keyword>
<gene>
    <name evidence="2" type="ORF">H7F51_13285</name>
</gene>
<feature type="transmembrane region" description="Helical" evidence="1">
    <location>
        <begin position="203"/>
        <end position="222"/>
    </location>
</feature>
<evidence type="ECO:0000313" key="2">
    <source>
        <dbReference type="EMBL" id="MBC2666495.1"/>
    </source>
</evidence>
<feature type="transmembrane region" description="Helical" evidence="1">
    <location>
        <begin position="229"/>
        <end position="250"/>
    </location>
</feature>
<keyword evidence="1" id="KW-0472">Membrane</keyword>
<dbReference type="AlphaFoldDB" id="A0A7X1KMN5"/>
<feature type="transmembrane region" description="Helical" evidence="1">
    <location>
        <begin position="265"/>
        <end position="284"/>
    </location>
</feature>
<name>A0A7X1KMN5_9SPHN</name>
<proteinExistence type="predicted"/>
<evidence type="ECO:0000256" key="1">
    <source>
        <dbReference type="SAM" id="Phobius"/>
    </source>
</evidence>
<feature type="transmembrane region" description="Helical" evidence="1">
    <location>
        <begin position="94"/>
        <end position="121"/>
    </location>
</feature>
<keyword evidence="1" id="KW-1133">Transmembrane helix</keyword>
<dbReference type="Proteomes" id="UP000566813">
    <property type="component" value="Unassembled WGS sequence"/>
</dbReference>
<feature type="transmembrane region" description="Helical" evidence="1">
    <location>
        <begin position="163"/>
        <end position="183"/>
    </location>
</feature>
<feature type="transmembrane region" description="Helical" evidence="1">
    <location>
        <begin position="133"/>
        <end position="151"/>
    </location>
</feature>
<feature type="transmembrane region" description="Helical" evidence="1">
    <location>
        <begin position="20"/>
        <end position="37"/>
    </location>
</feature>
<reference evidence="2 3" key="1">
    <citation type="submission" date="2020-08" db="EMBL/GenBank/DDBJ databases">
        <title>The genome sequence of type strain Novosphingobium flavum NBRC 111647.</title>
        <authorList>
            <person name="Liu Y."/>
        </authorList>
    </citation>
    <scope>NUCLEOTIDE SEQUENCE [LARGE SCALE GENOMIC DNA]</scope>
    <source>
        <strain evidence="2 3">NBRC 111647</strain>
    </source>
</reference>
<feature type="transmembrane region" description="Helical" evidence="1">
    <location>
        <begin position="66"/>
        <end position="87"/>
    </location>
</feature>
<protein>
    <submittedName>
        <fullName evidence="2">Uncharacterized protein</fullName>
    </submittedName>
</protein>
<evidence type="ECO:0000313" key="3">
    <source>
        <dbReference type="Proteomes" id="UP000566813"/>
    </source>
</evidence>
<sequence length="390" mass="43063">MLAVYLVKNGYISLEFVPRLTMGAALLFQLLPAALVLNGKAEWLTKRWVVLASIMALALAPLSEEAWLNILHIQFQLVLCCVLLLAFDVPRSAGGWIITTFVLVLAPLSGLAALVLGPLFLARSLLDRSLPRLVQTALLGCSGLIQLLFFYSPSAARGQLHSLAETASIIFVRLGVVPIGGPLATAFVRKAAIDAYLGQGLEWFIISGLGLLYCGFLIWVTWCYRHTAVFWIFASAIVLAVTAFGGGMIASPPQAWFDPSVSQRYNVMPMALLGLGLVAVTYYQTQNGRMIAFRLCELTMLTALCFYFVPNPVVSEGPRWSAEVARWRTDQNYKLRVWPRPWAADLSAQNRPCRPPTRENASLSEPEYCESHWLATVDQINLDIANTTLR</sequence>
<keyword evidence="1" id="KW-0812">Transmembrane</keyword>
<organism evidence="2 3">
    <name type="scientific">Novosphingobium flavum</name>
    <dbReference type="NCBI Taxonomy" id="1778672"/>
    <lineage>
        <taxon>Bacteria</taxon>
        <taxon>Pseudomonadati</taxon>
        <taxon>Pseudomonadota</taxon>
        <taxon>Alphaproteobacteria</taxon>
        <taxon>Sphingomonadales</taxon>
        <taxon>Sphingomonadaceae</taxon>
        <taxon>Novosphingobium</taxon>
    </lineage>
</organism>
<feature type="transmembrane region" description="Helical" evidence="1">
    <location>
        <begin position="44"/>
        <end position="60"/>
    </location>
</feature>